<organism evidence="1 2">
    <name type="scientific">Vespula squamosa</name>
    <name type="common">Southern yellow jacket</name>
    <name type="synonym">Wasp</name>
    <dbReference type="NCBI Taxonomy" id="30214"/>
    <lineage>
        <taxon>Eukaryota</taxon>
        <taxon>Metazoa</taxon>
        <taxon>Ecdysozoa</taxon>
        <taxon>Arthropoda</taxon>
        <taxon>Hexapoda</taxon>
        <taxon>Insecta</taxon>
        <taxon>Pterygota</taxon>
        <taxon>Neoptera</taxon>
        <taxon>Endopterygota</taxon>
        <taxon>Hymenoptera</taxon>
        <taxon>Apocrita</taxon>
        <taxon>Aculeata</taxon>
        <taxon>Vespoidea</taxon>
        <taxon>Vespidae</taxon>
        <taxon>Vespinae</taxon>
        <taxon>Vespula</taxon>
    </lineage>
</organism>
<protein>
    <submittedName>
        <fullName evidence="1">Uncharacterized protein</fullName>
    </submittedName>
</protein>
<name>A0ABD2ACD6_VESSQ</name>
<accession>A0ABD2ACD6</accession>
<evidence type="ECO:0000313" key="1">
    <source>
        <dbReference type="EMBL" id="KAL2718056.1"/>
    </source>
</evidence>
<sequence length="96" mass="10780">MSISCTKEGHNSDYIILSDKRPNNSKSLLYLPSAAPTLTIQGSTSQTGNSTSKDIDLIWRHSLAGALRVTYHKRRYNMCTIEPCQPMLKSVWHLNS</sequence>
<dbReference type="AlphaFoldDB" id="A0ABD2ACD6"/>
<proteinExistence type="predicted"/>
<gene>
    <name evidence="1" type="ORF">V1478_011932</name>
</gene>
<dbReference type="Proteomes" id="UP001607302">
    <property type="component" value="Unassembled WGS sequence"/>
</dbReference>
<dbReference type="EMBL" id="JAUDFV010000152">
    <property type="protein sequence ID" value="KAL2718056.1"/>
    <property type="molecule type" value="Genomic_DNA"/>
</dbReference>
<keyword evidence="2" id="KW-1185">Reference proteome</keyword>
<comment type="caution">
    <text evidence="1">The sequence shown here is derived from an EMBL/GenBank/DDBJ whole genome shotgun (WGS) entry which is preliminary data.</text>
</comment>
<reference evidence="1 2" key="1">
    <citation type="journal article" date="2024" name="Ann. Entomol. Soc. Am.">
        <title>Genomic analyses of the southern and eastern yellowjacket wasps (Hymenoptera: Vespidae) reveal evolutionary signatures of social life.</title>
        <authorList>
            <person name="Catto M.A."/>
            <person name="Caine P.B."/>
            <person name="Orr S.E."/>
            <person name="Hunt B.G."/>
            <person name="Goodisman M.A.D."/>
        </authorList>
    </citation>
    <scope>NUCLEOTIDE SEQUENCE [LARGE SCALE GENOMIC DNA]</scope>
    <source>
        <strain evidence="1">233</strain>
        <tissue evidence="1">Head and thorax</tissue>
    </source>
</reference>
<evidence type="ECO:0000313" key="2">
    <source>
        <dbReference type="Proteomes" id="UP001607302"/>
    </source>
</evidence>